<evidence type="ECO:0000259" key="8">
    <source>
        <dbReference type="Pfam" id="PF13462"/>
    </source>
</evidence>
<keyword evidence="10" id="KW-1185">Reference proteome</keyword>
<dbReference type="Proteomes" id="UP000317043">
    <property type="component" value="Unassembled WGS sequence"/>
</dbReference>
<dbReference type="Pfam" id="PF13462">
    <property type="entry name" value="Thioredoxin_4"/>
    <property type="match status" value="1"/>
</dbReference>
<evidence type="ECO:0000313" key="9">
    <source>
        <dbReference type="EMBL" id="TQL75814.1"/>
    </source>
</evidence>
<keyword evidence="7" id="KW-0472">Membrane</keyword>
<dbReference type="PANTHER" id="PTHR13887:SF14">
    <property type="entry name" value="DISULFIDE BOND FORMATION PROTEIN D"/>
    <property type="match status" value="1"/>
</dbReference>
<evidence type="ECO:0000256" key="5">
    <source>
        <dbReference type="ARBA" id="ARBA00023284"/>
    </source>
</evidence>
<evidence type="ECO:0000256" key="3">
    <source>
        <dbReference type="ARBA" id="ARBA00023002"/>
    </source>
</evidence>
<dbReference type="InterPro" id="IPR012336">
    <property type="entry name" value="Thioredoxin-like_fold"/>
</dbReference>
<name>A0A543AT97_9ACTN</name>
<protein>
    <submittedName>
        <fullName evidence="9">Thioredoxin-like protein</fullName>
    </submittedName>
</protein>
<keyword evidence="7" id="KW-0812">Transmembrane</keyword>
<keyword evidence="7" id="KW-1133">Transmembrane helix</keyword>
<dbReference type="OrthoDB" id="4135024at2"/>
<dbReference type="GO" id="GO:0016491">
    <property type="term" value="F:oxidoreductase activity"/>
    <property type="evidence" value="ECO:0007669"/>
    <property type="project" value="UniProtKB-KW"/>
</dbReference>
<dbReference type="PANTHER" id="PTHR13887">
    <property type="entry name" value="GLUTATHIONE S-TRANSFERASE KAPPA"/>
    <property type="match status" value="1"/>
</dbReference>
<dbReference type="InterPro" id="IPR036249">
    <property type="entry name" value="Thioredoxin-like_sf"/>
</dbReference>
<feature type="transmembrane region" description="Helical" evidence="7">
    <location>
        <begin position="28"/>
        <end position="51"/>
    </location>
</feature>
<dbReference type="EMBL" id="VFOW01000001">
    <property type="protein sequence ID" value="TQL75814.1"/>
    <property type="molecule type" value="Genomic_DNA"/>
</dbReference>
<keyword evidence="2" id="KW-0732">Signal</keyword>
<evidence type="ECO:0000256" key="2">
    <source>
        <dbReference type="ARBA" id="ARBA00022729"/>
    </source>
</evidence>
<feature type="compositionally biased region" description="Basic and acidic residues" evidence="6">
    <location>
        <begin position="256"/>
        <end position="269"/>
    </location>
</feature>
<dbReference type="Gene3D" id="3.40.30.10">
    <property type="entry name" value="Glutaredoxin"/>
    <property type="match status" value="1"/>
</dbReference>
<feature type="domain" description="Thioredoxin-like fold" evidence="8">
    <location>
        <begin position="73"/>
        <end position="222"/>
    </location>
</feature>
<gene>
    <name evidence="9" type="ORF">FB566_1329</name>
</gene>
<proteinExistence type="inferred from homology"/>
<sequence length="269" mass="28903">MAKRYDKKQQAARIMREQRKREQRRKQLIMGGAIVAVLVVVMGIIGVALYLNQTEEVVPPKAEHTESAIVQGDGPVTVDLYEDFMCPICKNFHGQVSQDLQQLVDEGNVTLRVHPIAILDAASEGTRYSTRSAAAAVCAADEGKFSEYTAELFANQPPERTPGLDDAELTKLGTDLGLGQSFSSCVADKTYRGWVQQATDTAAGDKVTATPTVFVNGEKVTVAPNQGIDAVIAQFEKDLTAALEAAGITPAANPDTGDHRAPDGETTRD</sequence>
<comment type="similarity">
    <text evidence="1">Belongs to the thioredoxin family. DsbA subfamily.</text>
</comment>
<evidence type="ECO:0000256" key="1">
    <source>
        <dbReference type="ARBA" id="ARBA00005791"/>
    </source>
</evidence>
<dbReference type="RefSeq" id="WP_142036272.1">
    <property type="nucleotide sequence ID" value="NZ_JBHTGS010000001.1"/>
</dbReference>
<feature type="region of interest" description="Disordered" evidence="6">
    <location>
        <begin position="247"/>
        <end position="269"/>
    </location>
</feature>
<evidence type="ECO:0000313" key="10">
    <source>
        <dbReference type="Proteomes" id="UP000317043"/>
    </source>
</evidence>
<dbReference type="SUPFAM" id="SSF52833">
    <property type="entry name" value="Thioredoxin-like"/>
    <property type="match status" value="1"/>
</dbReference>
<accession>A0A543AT97</accession>
<evidence type="ECO:0000256" key="6">
    <source>
        <dbReference type="SAM" id="MobiDB-lite"/>
    </source>
</evidence>
<organism evidence="9 10">
    <name type="scientific">Stackebrandtia endophytica</name>
    <dbReference type="NCBI Taxonomy" id="1496996"/>
    <lineage>
        <taxon>Bacteria</taxon>
        <taxon>Bacillati</taxon>
        <taxon>Actinomycetota</taxon>
        <taxon>Actinomycetes</taxon>
        <taxon>Glycomycetales</taxon>
        <taxon>Glycomycetaceae</taxon>
        <taxon>Stackebrandtia</taxon>
    </lineage>
</organism>
<evidence type="ECO:0000256" key="7">
    <source>
        <dbReference type="SAM" id="Phobius"/>
    </source>
</evidence>
<keyword evidence="5" id="KW-0676">Redox-active center</keyword>
<dbReference type="InParanoid" id="A0A543AT97"/>
<reference evidence="9 10" key="1">
    <citation type="submission" date="2019-06" db="EMBL/GenBank/DDBJ databases">
        <title>Sequencing the genomes of 1000 actinobacteria strains.</title>
        <authorList>
            <person name="Klenk H.-P."/>
        </authorList>
    </citation>
    <scope>NUCLEOTIDE SEQUENCE [LARGE SCALE GENOMIC DNA]</scope>
    <source>
        <strain evidence="9 10">DSM 45928</strain>
    </source>
</reference>
<dbReference type="CDD" id="cd02972">
    <property type="entry name" value="DsbA_family"/>
    <property type="match status" value="1"/>
</dbReference>
<keyword evidence="4" id="KW-1015">Disulfide bond</keyword>
<comment type="caution">
    <text evidence="9">The sequence shown here is derived from an EMBL/GenBank/DDBJ whole genome shotgun (WGS) entry which is preliminary data.</text>
</comment>
<evidence type="ECO:0000256" key="4">
    <source>
        <dbReference type="ARBA" id="ARBA00023157"/>
    </source>
</evidence>
<keyword evidence="3" id="KW-0560">Oxidoreductase</keyword>
<dbReference type="AlphaFoldDB" id="A0A543AT97"/>